<protein>
    <submittedName>
        <fullName evidence="1">Uncharacterized protein</fullName>
    </submittedName>
</protein>
<dbReference type="EMBL" id="CP048620">
    <property type="protein sequence ID" value="QPJ65203.1"/>
    <property type="molecule type" value="Genomic_DNA"/>
</dbReference>
<organism evidence="1 2">
    <name type="scientific">Candidatus Nitrohelix vancouverensis</name>
    <dbReference type="NCBI Taxonomy" id="2705534"/>
    <lineage>
        <taxon>Bacteria</taxon>
        <taxon>Pseudomonadati</taxon>
        <taxon>Nitrospinota/Tectimicrobiota group</taxon>
        <taxon>Nitrospinota</taxon>
        <taxon>Nitrospinia</taxon>
        <taxon>Nitrospinales</taxon>
        <taxon>Nitrospinaceae</taxon>
        <taxon>Candidatus Nitrohelix</taxon>
    </lineage>
</organism>
<dbReference type="AlphaFoldDB" id="A0A7T0C2B9"/>
<dbReference type="KEGG" id="nva:G3M78_07295"/>
<name>A0A7T0C2B9_9BACT</name>
<evidence type="ECO:0000313" key="1">
    <source>
        <dbReference type="EMBL" id="QPJ65203.1"/>
    </source>
</evidence>
<sequence length="72" mass="8342">MFHPVKILKANGKTKQIIPSKSLSEQYWESFQKSENGISLVSNGRPQIPRWMKQKLDLEYPTHMDSTLSYSS</sequence>
<evidence type="ECO:0000313" key="2">
    <source>
        <dbReference type="Proteomes" id="UP000594464"/>
    </source>
</evidence>
<proteinExistence type="predicted"/>
<gene>
    <name evidence="1" type="ORF">G3M78_07295</name>
</gene>
<dbReference type="Proteomes" id="UP000594464">
    <property type="component" value="Chromosome"/>
</dbReference>
<reference evidence="2" key="1">
    <citation type="submission" date="2020-02" db="EMBL/GenBank/DDBJ databases">
        <title>Genomic and physiological characterization of two novel Nitrospinaceae genera.</title>
        <authorList>
            <person name="Mueller A.J."/>
            <person name="Jung M.-Y."/>
            <person name="Strachan C.R."/>
            <person name="Herbold C.W."/>
            <person name="Kirkegaard R.H."/>
            <person name="Daims H."/>
        </authorList>
    </citation>
    <scope>NUCLEOTIDE SEQUENCE [LARGE SCALE GENOMIC DNA]</scope>
</reference>
<accession>A0A7T0C2B9</accession>